<dbReference type="SUPFAM" id="SSF48239">
    <property type="entry name" value="Terpenoid cyclases/Protein prenyltransferases"/>
    <property type="match status" value="1"/>
</dbReference>
<accession>A0A2M8W1C4</accession>
<proteinExistence type="predicted"/>
<organism evidence="1 2">
    <name type="scientific">Luteimicrobium subarcticum</name>
    <dbReference type="NCBI Taxonomy" id="620910"/>
    <lineage>
        <taxon>Bacteria</taxon>
        <taxon>Bacillati</taxon>
        <taxon>Actinomycetota</taxon>
        <taxon>Actinomycetes</taxon>
        <taxon>Micrococcales</taxon>
        <taxon>Luteimicrobium</taxon>
    </lineage>
</organism>
<comment type="caution">
    <text evidence="1">The sequence shown here is derived from an EMBL/GenBank/DDBJ whole genome shotgun (WGS) entry which is preliminary data.</text>
</comment>
<sequence>MTAPAPVPDEVVGWLLEGDPAVRWQVLRDLLDAPEDVWRAERARVATEGWGARLLALQDDDGLWAGGAFFPSGFTRRQWEDEGQPWTATAWAVHDLRDLGLDPASDAARRTVRLVGANARWDEGDQPFWDGEVEECINGRTLADGCWFGVDMSALAERLAGEVQPDGGWNCERAEGSVRSSFDSTINVLEGLAAFEAATGGTAATRAARRSGEEFLLARGLFRRASTGEPADPSYLLLHHPARFHHDVLRGLDHFRVAAALDRAAPDGASHAVPDPRPDPRLAGAVDVLRGKRRPDGRWALERELRGRTWFGVEDGVGEPSRWLTMQALRVLRWWDAATA</sequence>
<evidence type="ECO:0000313" key="2">
    <source>
        <dbReference type="Proteomes" id="UP000231586"/>
    </source>
</evidence>
<keyword evidence="2" id="KW-1185">Reference proteome</keyword>
<reference evidence="1 2" key="1">
    <citation type="submission" date="2017-11" db="EMBL/GenBank/DDBJ databases">
        <title>Genomic Encyclopedia of Archaeal and Bacterial Type Strains, Phase II (KMG-II): From Individual Species to Whole Genera.</title>
        <authorList>
            <person name="Goeker M."/>
        </authorList>
    </citation>
    <scope>NUCLEOTIDE SEQUENCE [LARGE SCALE GENOMIC DNA]</scope>
    <source>
        <strain evidence="1 2">DSM 22413</strain>
    </source>
</reference>
<name>A0A2M8W1C4_9MICO</name>
<dbReference type="Proteomes" id="UP000231586">
    <property type="component" value="Unassembled WGS sequence"/>
</dbReference>
<dbReference type="InterPro" id="IPR008930">
    <property type="entry name" value="Terpenoid_cyclase/PrenylTrfase"/>
</dbReference>
<dbReference type="EMBL" id="PGTZ01000014">
    <property type="protein sequence ID" value="PJI84710.1"/>
    <property type="molecule type" value="Genomic_DNA"/>
</dbReference>
<protein>
    <recommendedName>
        <fullName evidence="3">Squalene cyclase</fullName>
    </recommendedName>
</protein>
<evidence type="ECO:0008006" key="3">
    <source>
        <dbReference type="Google" id="ProtNLM"/>
    </source>
</evidence>
<dbReference type="AlphaFoldDB" id="A0A2M8W1C4"/>
<dbReference type="OrthoDB" id="370326at2"/>
<evidence type="ECO:0000313" key="1">
    <source>
        <dbReference type="EMBL" id="PJI84710.1"/>
    </source>
</evidence>
<gene>
    <name evidence="1" type="ORF">CLV34_3165</name>
</gene>
<dbReference type="RefSeq" id="WP_100351341.1">
    <property type="nucleotide sequence ID" value="NZ_PGTZ01000014.1"/>
</dbReference>